<sequence length="262" mass="28309">MPLPLTVTNLYGGYAGQAVIHDCNMHIDKHEIVVIMGGSGSGKSTFLRHLIGLKTPMQGAVKLFGQPLYDVGEYDRLHLLKDIGVAFQTGALLSSLSVGDNVALPLIENTNLTSDMIEIIVRMKLDFVGLLGKEALLPSALSGGMLKRAAVARAIALDPRIVFMDEPSAGLDPVISASLDDLIIKLRDNLAMSVVVVTHELESAFKIADRIVVLDRGYIIFSGSVDDIKSSANQRIQNLINRVADDEVISQETHLKRLLGEA</sequence>
<dbReference type="SUPFAM" id="SSF52540">
    <property type="entry name" value="P-loop containing nucleoside triphosphate hydrolases"/>
    <property type="match status" value="1"/>
</dbReference>
<organism evidence="5 6">
    <name type="scientific">Puniceispirillum marinum (strain IMCC1322)</name>
    <dbReference type="NCBI Taxonomy" id="488538"/>
    <lineage>
        <taxon>Bacteria</taxon>
        <taxon>Pseudomonadati</taxon>
        <taxon>Pseudomonadota</taxon>
        <taxon>Alphaproteobacteria</taxon>
        <taxon>Candidatus Puniceispirillales</taxon>
        <taxon>Candidatus Puniceispirillaceae</taxon>
        <taxon>Candidatus Puniceispirillum</taxon>
    </lineage>
</organism>
<dbReference type="STRING" id="488538.SAR116_2534"/>
<dbReference type="InterPro" id="IPR017871">
    <property type="entry name" value="ABC_transporter-like_CS"/>
</dbReference>
<feature type="domain" description="ABC transporter" evidence="4">
    <location>
        <begin position="5"/>
        <end position="241"/>
    </location>
</feature>
<dbReference type="PANTHER" id="PTHR43023">
    <property type="entry name" value="PROTEIN TRIGALACTOSYLDIACYLGLYCEROL 3, CHLOROPLASTIC"/>
    <property type="match status" value="1"/>
</dbReference>
<dbReference type="KEGG" id="apb:SAR116_2534"/>
<dbReference type="Gene3D" id="3.40.50.300">
    <property type="entry name" value="P-loop containing nucleotide triphosphate hydrolases"/>
    <property type="match status" value="1"/>
</dbReference>
<name>D5BR41_PUNMI</name>
<dbReference type="PROSITE" id="PS50893">
    <property type="entry name" value="ABC_TRANSPORTER_2"/>
    <property type="match status" value="1"/>
</dbReference>
<keyword evidence="1" id="KW-0813">Transport</keyword>
<accession>D5BR41</accession>
<dbReference type="Proteomes" id="UP000007460">
    <property type="component" value="Chromosome"/>
</dbReference>
<dbReference type="HOGENOM" id="CLU_000604_1_22_5"/>
<protein>
    <submittedName>
        <fullName evidence="5">ABC-type transport system</fullName>
    </submittedName>
</protein>
<dbReference type="GO" id="GO:0005524">
    <property type="term" value="F:ATP binding"/>
    <property type="evidence" value="ECO:0007669"/>
    <property type="project" value="UniProtKB-KW"/>
</dbReference>
<dbReference type="PROSITE" id="PS00211">
    <property type="entry name" value="ABC_TRANSPORTER_1"/>
    <property type="match status" value="1"/>
</dbReference>
<evidence type="ECO:0000256" key="2">
    <source>
        <dbReference type="ARBA" id="ARBA00022741"/>
    </source>
</evidence>
<dbReference type="InterPro" id="IPR003593">
    <property type="entry name" value="AAA+_ATPase"/>
</dbReference>
<dbReference type="AlphaFoldDB" id="D5BR41"/>
<evidence type="ECO:0000256" key="3">
    <source>
        <dbReference type="ARBA" id="ARBA00022840"/>
    </source>
</evidence>
<evidence type="ECO:0000256" key="1">
    <source>
        <dbReference type="ARBA" id="ARBA00022448"/>
    </source>
</evidence>
<dbReference type="OrthoDB" id="9802264at2"/>
<dbReference type="InterPro" id="IPR003439">
    <property type="entry name" value="ABC_transporter-like_ATP-bd"/>
</dbReference>
<dbReference type="eggNOG" id="COG1127">
    <property type="taxonomic scope" value="Bacteria"/>
</dbReference>
<keyword evidence="3" id="KW-0067">ATP-binding</keyword>
<dbReference type="SMART" id="SM00382">
    <property type="entry name" value="AAA"/>
    <property type="match status" value="1"/>
</dbReference>
<gene>
    <name evidence="5" type="ordered locus">SAR116_2534</name>
</gene>
<dbReference type="GO" id="GO:0016887">
    <property type="term" value="F:ATP hydrolysis activity"/>
    <property type="evidence" value="ECO:0007669"/>
    <property type="project" value="InterPro"/>
</dbReference>
<keyword evidence="6" id="KW-1185">Reference proteome</keyword>
<dbReference type="EMBL" id="CP001751">
    <property type="protein sequence ID" value="ADE40777.1"/>
    <property type="molecule type" value="Genomic_DNA"/>
</dbReference>
<dbReference type="RefSeq" id="WP_013047403.1">
    <property type="nucleotide sequence ID" value="NC_014010.1"/>
</dbReference>
<dbReference type="PANTHER" id="PTHR43023:SF3">
    <property type="entry name" value="PROTEIN TRIGALACTOSYLDIACYLGLYCEROL 3, CHLOROPLASTIC"/>
    <property type="match status" value="1"/>
</dbReference>
<evidence type="ECO:0000313" key="6">
    <source>
        <dbReference type="Proteomes" id="UP000007460"/>
    </source>
</evidence>
<dbReference type="InterPro" id="IPR027417">
    <property type="entry name" value="P-loop_NTPase"/>
</dbReference>
<keyword evidence="2" id="KW-0547">Nucleotide-binding</keyword>
<reference evidence="5 6" key="1">
    <citation type="journal article" date="2010" name="J. Bacteriol.">
        <title>Complete genome sequence of "Candidatus Puniceispirillum marinum" IMCC1322, a representative of the SAR116 clade in the Alphaproteobacteria.</title>
        <authorList>
            <person name="Oh H.M."/>
            <person name="Kwon K.K."/>
            <person name="Kang I."/>
            <person name="Kang S.G."/>
            <person name="Lee J.H."/>
            <person name="Kim S.J."/>
            <person name="Cho J.C."/>
        </authorList>
    </citation>
    <scope>NUCLEOTIDE SEQUENCE [LARGE SCALE GENOMIC DNA]</scope>
    <source>
        <strain evidence="5 6">IMCC1322</strain>
    </source>
</reference>
<proteinExistence type="predicted"/>
<evidence type="ECO:0000313" key="5">
    <source>
        <dbReference type="EMBL" id="ADE40777.1"/>
    </source>
</evidence>
<evidence type="ECO:0000259" key="4">
    <source>
        <dbReference type="PROSITE" id="PS50893"/>
    </source>
</evidence>
<dbReference type="Pfam" id="PF00005">
    <property type="entry name" value="ABC_tran"/>
    <property type="match status" value="1"/>
</dbReference>